<evidence type="ECO:0000313" key="1">
    <source>
        <dbReference type="EMBL" id="JAH03585.1"/>
    </source>
</evidence>
<dbReference type="AlphaFoldDB" id="A0A0E9PHM2"/>
<accession>A0A0E9PHM2</accession>
<sequence>MGDFDLLRLWLLTVPLEVLRTHLSF</sequence>
<reference evidence="1" key="2">
    <citation type="journal article" date="2015" name="Fish Shellfish Immunol.">
        <title>Early steps in the European eel (Anguilla anguilla)-Vibrio vulnificus interaction in the gills: Role of the RtxA13 toxin.</title>
        <authorList>
            <person name="Callol A."/>
            <person name="Pajuelo D."/>
            <person name="Ebbesson L."/>
            <person name="Teles M."/>
            <person name="MacKenzie S."/>
            <person name="Amaro C."/>
        </authorList>
    </citation>
    <scope>NUCLEOTIDE SEQUENCE</scope>
</reference>
<organism evidence="1">
    <name type="scientific">Anguilla anguilla</name>
    <name type="common">European freshwater eel</name>
    <name type="synonym">Muraena anguilla</name>
    <dbReference type="NCBI Taxonomy" id="7936"/>
    <lineage>
        <taxon>Eukaryota</taxon>
        <taxon>Metazoa</taxon>
        <taxon>Chordata</taxon>
        <taxon>Craniata</taxon>
        <taxon>Vertebrata</taxon>
        <taxon>Euteleostomi</taxon>
        <taxon>Actinopterygii</taxon>
        <taxon>Neopterygii</taxon>
        <taxon>Teleostei</taxon>
        <taxon>Anguilliformes</taxon>
        <taxon>Anguillidae</taxon>
        <taxon>Anguilla</taxon>
    </lineage>
</organism>
<protein>
    <submittedName>
        <fullName evidence="1">Uncharacterized protein</fullName>
    </submittedName>
</protein>
<dbReference type="EMBL" id="GBXM01104992">
    <property type="protein sequence ID" value="JAH03585.1"/>
    <property type="molecule type" value="Transcribed_RNA"/>
</dbReference>
<proteinExistence type="predicted"/>
<name>A0A0E9PHM2_ANGAN</name>
<reference evidence="1" key="1">
    <citation type="submission" date="2014-11" db="EMBL/GenBank/DDBJ databases">
        <authorList>
            <person name="Amaro Gonzalez C."/>
        </authorList>
    </citation>
    <scope>NUCLEOTIDE SEQUENCE</scope>
</reference>